<keyword evidence="1" id="KW-0732">Signal</keyword>
<protein>
    <submittedName>
        <fullName evidence="2">Uncharacterized protein</fullName>
    </submittedName>
</protein>
<sequence>MGVRFARAARARSRIARALSAQAAAPAALFAPARSWAFN</sequence>
<dbReference type="AlphaFoldDB" id="A0A0E1W533"/>
<dbReference type="Proteomes" id="UP000001812">
    <property type="component" value="Chromosome I"/>
</dbReference>
<proteinExistence type="predicted"/>
<reference evidence="2" key="1">
    <citation type="submission" date="2009-05" db="EMBL/GenBank/DDBJ databases">
        <authorList>
            <person name="Harkins D.M."/>
            <person name="DeShazer D."/>
            <person name="Woods D.E."/>
            <person name="Brinkac L.M."/>
            <person name="Brown K.A."/>
            <person name="Hung G.C."/>
            <person name="Tuanyok A."/>
            <person name="Zhang B."/>
            <person name="Nierman W.C."/>
        </authorList>
    </citation>
    <scope>NUCLEOTIDE SEQUENCE [LARGE SCALE GENOMIC DNA]</scope>
    <source>
        <strain evidence="2">1710a</strain>
    </source>
</reference>
<organism evidence="2">
    <name type="scientific">Burkholderia pseudomallei 1710a</name>
    <dbReference type="NCBI Taxonomy" id="320371"/>
    <lineage>
        <taxon>Bacteria</taxon>
        <taxon>Pseudomonadati</taxon>
        <taxon>Pseudomonadota</taxon>
        <taxon>Betaproteobacteria</taxon>
        <taxon>Burkholderiales</taxon>
        <taxon>Burkholderiaceae</taxon>
        <taxon>Burkholderia</taxon>
        <taxon>pseudomallei group</taxon>
    </lineage>
</organism>
<name>A0A0E1W533_BURPE</name>
<evidence type="ECO:0000313" key="2">
    <source>
        <dbReference type="EMBL" id="EET08268.1"/>
    </source>
</evidence>
<dbReference type="HOGENOM" id="CLU_3306057_0_0_4"/>
<feature type="signal peptide" evidence="1">
    <location>
        <begin position="1"/>
        <end position="23"/>
    </location>
</feature>
<feature type="chain" id="PRO_5002388223" evidence="1">
    <location>
        <begin position="24"/>
        <end position="39"/>
    </location>
</feature>
<evidence type="ECO:0000256" key="1">
    <source>
        <dbReference type="SAM" id="SignalP"/>
    </source>
</evidence>
<accession>A0A0E1W533</accession>
<dbReference type="EMBL" id="CM000832">
    <property type="protein sequence ID" value="EET08268.1"/>
    <property type="molecule type" value="Genomic_DNA"/>
</dbReference>
<gene>
    <name evidence="2" type="ORF">BURPS1710A_3230</name>
</gene>